<feature type="region of interest" description="Disordered" evidence="12">
    <location>
        <begin position="995"/>
        <end position="1031"/>
    </location>
</feature>
<dbReference type="GO" id="GO:0005737">
    <property type="term" value="C:cytoplasm"/>
    <property type="evidence" value="ECO:0007669"/>
    <property type="project" value="TreeGrafter"/>
</dbReference>
<dbReference type="SUPFAM" id="SSF47923">
    <property type="entry name" value="Ypt/Rab-GAP domain of gyp1p"/>
    <property type="match status" value="2"/>
</dbReference>
<dbReference type="FunFam" id="1.10.8.270:FF:000007">
    <property type="entry name" value="TBC1 domain family member 10A"/>
    <property type="match status" value="1"/>
</dbReference>
<dbReference type="Gene3D" id="3.40.50.2000">
    <property type="entry name" value="Glycogen Phosphorylase B"/>
    <property type="match status" value="2"/>
</dbReference>
<keyword evidence="5" id="KW-0597">Phosphoprotein</keyword>
<comment type="function">
    <text evidence="11">Transfers the glycosyl residue from UDP-Glc to the non-reducing end of alpha-1,4-glucan.</text>
</comment>
<dbReference type="Gene3D" id="1.10.8.270">
    <property type="entry name" value="putative rabgap domain of human tbc1 domain family member 14 like domains"/>
    <property type="match status" value="1"/>
</dbReference>
<proteinExistence type="inferred from homology"/>
<keyword evidence="15" id="KW-1185">Reference proteome</keyword>
<dbReference type="Proteomes" id="UP000719412">
    <property type="component" value="Unassembled WGS sequence"/>
</dbReference>
<evidence type="ECO:0000256" key="1">
    <source>
        <dbReference type="ARBA" id="ARBA00004964"/>
    </source>
</evidence>
<comment type="catalytic activity">
    <reaction evidence="9">
        <text>[(1-&gt;4)-alpha-D-glucosyl](n) + UDP-alpha-D-glucose = [(1-&gt;4)-alpha-D-glucosyl](n+1) + UDP + H(+)</text>
        <dbReference type="Rhea" id="RHEA:18549"/>
        <dbReference type="Rhea" id="RHEA-COMP:9584"/>
        <dbReference type="Rhea" id="RHEA-COMP:9587"/>
        <dbReference type="ChEBI" id="CHEBI:15378"/>
        <dbReference type="ChEBI" id="CHEBI:15444"/>
        <dbReference type="ChEBI" id="CHEBI:58223"/>
        <dbReference type="ChEBI" id="CHEBI:58885"/>
        <dbReference type="EC" id="2.4.1.11"/>
    </reaction>
    <physiologicalReaction direction="left-to-right" evidence="9">
        <dbReference type="Rhea" id="RHEA:18550"/>
    </physiologicalReaction>
</comment>
<dbReference type="InterPro" id="IPR008631">
    <property type="entry name" value="Glycogen_synth"/>
</dbReference>
<reference evidence="14" key="2">
    <citation type="submission" date="2021-08" db="EMBL/GenBank/DDBJ databases">
        <authorList>
            <person name="Eriksson T."/>
        </authorList>
    </citation>
    <scope>NUCLEOTIDE SEQUENCE</scope>
    <source>
        <strain evidence="14">Stoneville</strain>
        <tissue evidence="14">Whole head</tissue>
    </source>
</reference>
<dbReference type="EC" id="2.4.1.11" evidence="3 11"/>
<keyword evidence="4" id="KW-0343">GTPase activation</keyword>
<dbReference type="Gene3D" id="1.10.10.750">
    <property type="entry name" value="Ypt/Rab-GAP domain of gyp1p, domain 1"/>
    <property type="match status" value="1"/>
</dbReference>
<reference evidence="14" key="1">
    <citation type="journal article" date="2020" name="J Insects Food Feed">
        <title>The yellow mealworm (Tenebrio molitor) genome: a resource for the emerging insects as food and feed industry.</title>
        <authorList>
            <person name="Eriksson T."/>
            <person name="Andere A."/>
            <person name="Kelstrup H."/>
            <person name="Emery V."/>
            <person name="Picard C."/>
        </authorList>
    </citation>
    <scope>NUCLEOTIDE SEQUENCE</scope>
    <source>
        <strain evidence="14">Stoneville</strain>
        <tissue evidence="14">Whole head</tissue>
    </source>
</reference>
<dbReference type="InterPro" id="IPR000195">
    <property type="entry name" value="Rab-GAP-TBC_dom"/>
</dbReference>
<dbReference type="GO" id="GO:0005978">
    <property type="term" value="P:glycogen biosynthetic process"/>
    <property type="evidence" value="ECO:0007669"/>
    <property type="project" value="UniProtKB-UniPathway"/>
</dbReference>
<evidence type="ECO:0000256" key="10">
    <source>
        <dbReference type="ARBA" id="ARBA00073454"/>
    </source>
</evidence>
<keyword evidence="8 11" id="KW-0320">Glycogen biosynthesis</keyword>
<dbReference type="PANTHER" id="PTHR10176:SF3">
    <property type="entry name" value="GLYCOGEN [STARCH] SYNTHASE"/>
    <property type="match status" value="1"/>
</dbReference>
<dbReference type="SMART" id="SM00164">
    <property type="entry name" value="TBC"/>
    <property type="match status" value="1"/>
</dbReference>
<feature type="region of interest" description="Disordered" evidence="12">
    <location>
        <begin position="1199"/>
        <end position="1218"/>
    </location>
</feature>
<comment type="pathway">
    <text evidence="1 11">Glycan biosynthesis; glycogen biosynthesis.</text>
</comment>
<keyword evidence="7 11" id="KW-0808">Transferase</keyword>
<evidence type="ECO:0000259" key="13">
    <source>
        <dbReference type="PROSITE" id="PS50086"/>
    </source>
</evidence>
<dbReference type="FunFam" id="3.40.50.2000:FF:000028">
    <property type="entry name" value="Glycogen [starch] synthase"/>
    <property type="match status" value="1"/>
</dbReference>
<dbReference type="InterPro" id="IPR035969">
    <property type="entry name" value="Rab-GAP_TBC_sf"/>
</dbReference>
<dbReference type="UniPathway" id="UPA00164"/>
<dbReference type="SUPFAM" id="SSF53756">
    <property type="entry name" value="UDP-Glycosyltransferase/glycogen phosphorylase"/>
    <property type="match status" value="2"/>
</dbReference>
<dbReference type="GO" id="GO:0004373">
    <property type="term" value="F:alpha-1,4-glucan glucosyltransferase (UDP-glucose donor) activity"/>
    <property type="evidence" value="ECO:0007669"/>
    <property type="project" value="UniProtKB-EC"/>
</dbReference>
<keyword evidence="6 11" id="KW-0328">Glycosyltransferase</keyword>
<feature type="compositionally biased region" description="Low complexity" evidence="12">
    <location>
        <begin position="1011"/>
        <end position="1021"/>
    </location>
</feature>
<dbReference type="AlphaFoldDB" id="A0A8J6HBP9"/>
<accession>A0A8J6HBP9</accession>
<dbReference type="CDD" id="cd03793">
    <property type="entry name" value="GT3_GSY2-like"/>
    <property type="match status" value="1"/>
</dbReference>
<evidence type="ECO:0000256" key="4">
    <source>
        <dbReference type="ARBA" id="ARBA00022468"/>
    </source>
</evidence>
<dbReference type="GO" id="GO:0005096">
    <property type="term" value="F:GTPase activator activity"/>
    <property type="evidence" value="ECO:0007669"/>
    <property type="project" value="UniProtKB-KW"/>
</dbReference>
<dbReference type="FunFam" id="1.10.472.80:FF:000008">
    <property type="entry name" value="TBC1 domain family member 10A"/>
    <property type="match status" value="1"/>
</dbReference>
<comment type="caution">
    <text evidence="14">The sequence shown here is derived from an EMBL/GenBank/DDBJ whole genome shotgun (WGS) entry which is preliminary data.</text>
</comment>
<evidence type="ECO:0000256" key="7">
    <source>
        <dbReference type="ARBA" id="ARBA00022679"/>
    </source>
</evidence>
<evidence type="ECO:0000313" key="14">
    <source>
        <dbReference type="EMBL" id="KAH0811859.1"/>
    </source>
</evidence>
<dbReference type="GO" id="GO:0005886">
    <property type="term" value="C:plasma membrane"/>
    <property type="evidence" value="ECO:0007669"/>
    <property type="project" value="UniProtKB-ARBA"/>
</dbReference>
<dbReference type="FunFam" id="1.10.10.750:FF:000001">
    <property type="entry name" value="TBC1 domain family member 10A"/>
    <property type="match status" value="1"/>
</dbReference>
<evidence type="ECO:0000256" key="9">
    <source>
        <dbReference type="ARBA" id="ARBA00047345"/>
    </source>
</evidence>
<dbReference type="PANTHER" id="PTHR10176">
    <property type="entry name" value="GLYCOGEN SYNTHASE"/>
    <property type="match status" value="1"/>
</dbReference>
<dbReference type="FunFam" id="3.40.50.2000:FF:000014">
    <property type="entry name" value="Glycogen [starch] synthase"/>
    <property type="match status" value="1"/>
</dbReference>
<evidence type="ECO:0000256" key="8">
    <source>
        <dbReference type="ARBA" id="ARBA00023056"/>
    </source>
</evidence>
<feature type="domain" description="Rab-GAP TBC" evidence="13">
    <location>
        <begin position="85"/>
        <end position="273"/>
    </location>
</feature>
<gene>
    <name evidence="14" type="ORF">GEV33_010932</name>
</gene>
<comment type="similarity">
    <text evidence="2 11">Belongs to the glycosyltransferase 3 family.</text>
</comment>
<evidence type="ECO:0000256" key="11">
    <source>
        <dbReference type="RuleBase" id="RU363104"/>
    </source>
</evidence>
<dbReference type="Gene3D" id="1.10.472.80">
    <property type="entry name" value="Ypt/Rab-GAP domain of gyp1p, domain 3"/>
    <property type="match status" value="1"/>
</dbReference>
<evidence type="ECO:0000256" key="2">
    <source>
        <dbReference type="ARBA" id="ARBA00010686"/>
    </source>
</evidence>
<evidence type="ECO:0000256" key="12">
    <source>
        <dbReference type="SAM" id="MobiDB-lite"/>
    </source>
</evidence>
<evidence type="ECO:0000313" key="15">
    <source>
        <dbReference type="Proteomes" id="UP000719412"/>
    </source>
</evidence>
<evidence type="ECO:0000256" key="3">
    <source>
        <dbReference type="ARBA" id="ARBA00012558"/>
    </source>
</evidence>
<protein>
    <recommendedName>
        <fullName evidence="10 11">Glycogen [starch] synthase</fullName>
        <ecNumber evidence="3 11">2.4.1.11</ecNumber>
    </recommendedName>
</protein>
<sequence length="1218" mass="138638">MASAFNADTISECSEASTLIDGSVISTVPDRHGFLGGSQYSPEPRQGPPPEIVLRRERKWLKMLSQWNFYMDRNYRKIKERCRKGIPMSIRPRAWLYLCGGKILMDKNQNLYEDCLRADGDPKCIEEIKKDIHRQFPTHEMFSSEDKPGQTELFNVLKAYTVQNPKIGYCQAQAPVAAFLLMHMPAVQAFWCLVSISDKYLEDYYSPSMEVVQRDGLILQGLLKKVCPAAYKHLKKVNAEPMFYCTEWFLCAFTRTLPWDSLLRVWDIFLCEGVKILFKTALVILISCLGTAKSRKQCPGLCETLNRLRNPPEEILSEQNLIYNIYRLDVSEKDFEMEHQKQTVKLKNEKAAANGQRERSSSRRFYRGESYSNLMACMDRGMQAEEENRWTFEIAWEAANKVGGIYTVIRSKSYVSTEEMGDQYCLIGPYKEHCARTEVEEGPLGADPLNEAVQAMREKGFKVHTGRWLVDGNSQIILMDIGSAAWKLDEYKSELWNKCNVGVPHLDIETNDAIILGYMVADFIAEFKEAADRYGTGVPARVVTHFHEWQAGVGLIILRTRRVNVATVFTTHATLLGRYLCAGNTDFYNNLDKFNVDEEAGKRQIYHRYCIERAASHLAHIFTTVSDITGFEAEHLLKRKPDVITPNGLNVKKFSALHEFQNLHALSKDKIHEFVRGHFYGHYDFDLDKTLYFFIAGRYEFGNKGADIFIEALARLNHYLKSTHPDVTVVAFMIFPARTNNFNVESLRGHAVTKSLRDTINDIQNKIGKRMYETCLSGRLPSGEDLLQKEEMVRLKRCIYSLQRDGLPPVTTHNVVDDWNDPVLSSVRRCNLFNTKHDRVKIVFHPEFLSSTNPLFGLDYEEFVRGCHLGVFPSYYEPWGYTPAECTVMGIPSITTNLSGFGCFMQDHIADPMSYGIYVVDRRYISLEGSVQQLAQYMYDFARLNRRQRIIQRNRTERLSDILDWRSLGVYYRQARMRALREVFPDYKQDDENGIGTLKYPRPISEPPSPSSSRMTTPAASIHGSDDESDSAQVFSRLRHQSFRPDQSGAVLGASALSRAHINRGSHFVNVTPVPVVKTDGVNKDLLDFEIFLSRHPEGSLLWHDRPDTPHTIVNAPPRGPCAGDIDQPPLAPSAVHREVPALAESTSHLSADRTTETVTVVAPGTRWHPPLHQRGLRRLWRFAPLASCPLVLRPLGATPRGASPPPWGSAPTFAFVP</sequence>
<evidence type="ECO:0000256" key="5">
    <source>
        <dbReference type="ARBA" id="ARBA00022553"/>
    </source>
</evidence>
<dbReference type="Pfam" id="PF05693">
    <property type="entry name" value="Glycogen_syn"/>
    <property type="match status" value="1"/>
</dbReference>
<dbReference type="EMBL" id="JABDTM020026491">
    <property type="protein sequence ID" value="KAH0811859.1"/>
    <property type="molecule type" value="Genomic_DNA"/>
</dbReference>
<organism evidence="14 15">
    <name type="scientific">Tenebrio molitor</name>
    <name type="common">Yellow mealworm beetle</name>
    <dbReference type="NCBI Taxonomy" id="7067"/>
    <lineage>
        <taxon>Eukaryota</taxon>
        <taxon>Metazoa</taxon>
        <taxon>Ecdysozoa</taxon>
        <taxon>Arthropoda</taxon>
        <taxon>Hexapoda</taxon>
        <taxon>Insecta</taxon>
        <taxon>Pterygota</taxon>
        <taxon>Neoptera</taxon>
        <taxon>Endopterygota</taxon>
        <taxon>Coleoptera</taxon>
        <taxon>Polyphaga</taxon>
        <taxon>Cucujiformia</taxon>
        <taxon>Tenebrionidae</taxon>
        <taxon>Tenebrio</taxon>
    </lineage>
</organism>
<name>A0A8J6HBP9_TENMO</name>
<dbReference type="Pfam" id="PF00566">
    <property type="entry name" value="RabGAP-TBC"/>
    <property type="match status" value="1"/>
</dbReference>
<evidence type="ECO:0000256" key="6">
    <source>
        <dbReference type="ARBA" id="ARBA00022676"/>
    </source>
</evidence>
<dbReference type="PROSITE" id="PS50086">
    <property type="entry name" value="TBC_RABGAP"/>
    <property type="match status" value="1"/>
</dbReference>